<dbReference type="SUPFAM" id="SSF158230">
    <property type="entry name" value="PRP4-like"/>
    <property type="match status" value="1"/>
</dbReference>
<dbReference type="GO" id="GO:0046540">
    <property type="term" value="C:U4/U6 x U5 tri-snRNP complex"/>
    <property type="evidence" value="ECO:0007669"/>
    <property type="project" value="TreeGrafter"/>
</dbReference>
<feature type="non-terminal residue" evidence="3">
    <location>
        <position position="188"/>
    </location>
</feature>
<gene>
    <name evidence="3" type="ORF">L195_g051063</name>
</gene>
<feature type="compositionally biased region" description="Polar residues" evidence="1">
    <location>
        <begin position="8"/>
        <end position="27"/>
    </location>
</feature>
<dbReference type="STRING" id="57577.A0A2K3JXG8"/>
<evidence type="ECO:0000313" key="3">
    <source>
        <dbReference type="EMBL" id="PNX58737.1"/>
    </source>
</evidence>
<evidence type="ECO:0000313" key="4">
    <source>
        <dbReference type="Proteomes" id="UP000236291"/>
    </source>
</evidence>
<feature type="region of interest" description="Disordered" evidence="1">
    <location>
        <begin position="61"/>
        <end position="102"/>
    </location>
</feature>
<reference evidence="3 4" key="2">
    <citation type="journal article" date="2017" name="Front. Plant Sci.">
        <title>Gene Classification and Mining of Molecular Markers Useful in Red Clover (Trifolium pratense) Breeding.</title>
        <authorList>
            <person name="Istvanek J."/>
            <person name="Dluhosova J."/>
            <person name="Dluhos P."/>
            <person name="Patkova L."/>
            <person name="Nedelnik J."/>
            <person name="Repkova J."/>
        </authorList>
    </citation>
    <scope>NUCLEOTIDE SEQUENCE [LARGE SCALE GENOMIC DNA]</scope>
    <source>
        <strain evidence="4">cv. Tatra</strain>
        <tissue evidence="3">Young leaves</tissue>
    </source>
</reference>
<evidence type="ECO:0000259" key="2">
    <source>
        <dbReference type="SMART" id="SM00500"/>
    </source>
</evidence>
<dbReference type="Gene3D" id="4.10.280.110">
    <property type="entry name" value="Pre-mRNA processing factor 4 domain"/>
    <property type="match status" value="1"/>
</dbReference>
<feature type="region of interest" description="Disordered" evidence="1">
    <location>
        <begin position="1"/>
        <end position="27"/>
    </location>
</feature>
<dbReference type="GO" id="GO:0017070">
    <property type="term" value="F:U6 snRNA binding"/>
    <property type="evidence" value="ECO:0007669"/>
    <property type="project" value="TreeGrafter"/>
</dbReference>
<dbReference type="GO" id="GO:0030621">
    <property type="term" value="F:U4 snRNA binding"/>
    <property type="evidence" value="ECO:0007669"/>
    <property type="project" value="TreeGrafter"/>
</dbReference>
<dbReference type="PANTHER" id="PTHR19846">
    <property type="entry name" value="WD40 REPEAT PROTEIN"/>
    <property type="match status" value="1"/>
</dbReference>
<dbReference type="InterPro" id="IPR036285">
    <property type="entry name" value="PRP4-like_sf"/>
</dbReference>
<proteinExistence type="predicted"/>
<dbReference type="EMBL" id="ASHM01079254">
    <property type="protein sequence ID" value="PNX58737.1"/>
    <property type="molecule type" value="Genomic_DNA"/>
</dbReference>
<dbReference type="PANTHER" id="PTHR19846:SF0">
    <property type="entry name" value="PRE-MRNA PROCESSING FACTOR 4"/>
    <property type="match status" value="1"/>
</dbReference>
<protein>
    <submittedName>
        <fullName evidence="3">U4/U6 small nuclear ribonucleoprotein Prp4-like</fullName>
    </submittedName>
</protein>
<dbReference type="InterPro" id="IPR014906">
    <property type="entry name" value="PRP4-like"/>
</dbReference>
<dbReference type="Pfam" id="PF08799">
    <property type="entry name" value="PRP4"/>
    <property type="match status" value="1"/>
</dbReference>
<name>A0A2K3JXG8_TRIPR</name>
<reference evidence="3 4" key="1">
    <citation type="journal article" date="2014" name="Am. J. Bot.">
        <title>Genome assembly and annotation for red clover (Trifolium pratense; Fabaceae).</title>
        <authorList>
            <person name="Istvanek J."/>
            <person name="Jaros M."/>
            <person name="Krenek A."/>
            <person name="Repkova J."/>
        </authorList>
    </citation>
    <scope>NUCLEOTIDE SEQUENCE [LARGE SCALE GENOMIC DNA]</scope>
    <source>
        <strain evidence="4">cv. Tatra</strain>
        <tissue evidence="3">Young leaves</tissue>
    </source>
</reference>
<evidence type="ECO:0000256" key="1">
    <source>
        <dbReference type="SAM" id="MobiDB-lite"/>
    </source>
</evidence>
<comment type="caution">
    <text evidence="3">The sequence shown here is derived from an EMBL/GenBank/DDBJ whole genome shotgun (WGS) entry which is preliminary data.</text>
</comment>
<accession>A0A2K3JXG8</accession>
<dbReference type="GO" id="GO:0000398">
    <property type="term" value="P:mRNA splicing, via spliceosome"/>
    <property type="evidence" value="ECO:0007669"/>
    <property type="project" value="TreeGrafter"/>
</dbReference>
<keyword evidence="3" id="KW-0687">Ribonucleoprotein</keyword>
<organism evidence="3 4">
    <name type="scientific">Trifolium pratense</name>
    <name type="common">Red clover</name>
    <dbReference type="NCBI Taxonomy" id="57577"/>
    <lineage>
        <taxon>Eukaryota</taxon>
        <taxon>Viridiplantae</taxon>
        <taxon>Streptophyta</taxon>
        <taxon>Embryophyta</taxon>
        <taxon>Tracheophyta</taxon>
        <taxon>Spermatophyta</taxon>
        <taxon>Magnoliopsida</taxon>
        <taxon>eudicotyledons</taxon>
        <taxon>Gunneridae</taxon>
        <taxon>Pentapetalae</taxon>
        <taxon>rosids</taxon>
        <taxon>fabids</taxon>
        <taxon>Fabales</taxon>
        <taxon>Fabaceae</taxon>
        <taxon>Papilionoideae</taxon>
        <taxon>50 kb inversion clade</taxon>
        <taxon>NPAAA clade</taxon>
        <taxon>Hologalegina</taxon>
        <taxon>IRL clade</taxon>
        <taxon>Trifolieae</taxon>
        <taxon>Trifolium</taxon>
    </lineage>
</organism>
<sequence>MDVERENSTLSVTAESSIPGSDVQDQNPIISSVQPVITPIVPPLAPIPAVPSSLVRPLAQLPIRPPVTQNGEVGSSDSDSDDDADTRINKGTGEYEISEESKLARERQEKVVQDLMMKRRGAALAVPTNDMAVRARLRHLGEPITLFGEREMERRDRLRMIMAKLDADGQLEKLMKALEDEEAATSAP</sequence>
<dbReference type="AlphaFoldDB" id="A0A2K3JXG8"/>
<dbReference type="SMART" id="SM00500">
    <property type="entry name" value="SFM"/>
    <property type="match status" value="1"/>
</dbReference>
<feature type="domain" description="Pre-mRNA processing factor 4 (PRP4)-like" evidence="2">
    <location>
        <begin position="128"/>
        <end position="181"/>
    </location>
</feature>
<dbReference type="Proteomes" id="UP000236291">
    <property type="component" value="Unassembled WGS sequence"/>
</dbReference>